<keyword evidence="1" id="KW-0472">Membrane</keyword>
<keyword evidence="3" id="KW-0378">Hydrolase</keyword>
<reference evidence="4" key="1">
    <citation type="submission" date="2016-12" db="EMBL/GenBank/DDBJ databases">
        <authorList>
            <person name="Varghese N."/>
            <person name="Submissions S."/>
        </authorList>
    </citation>
    <scope>NUCLEOTIDE SEQUENCE [LARGE SCALE GENOMIC DNA]</scope>
    <source>
        <strain evidence="4">DSM 13020</strain>
    </source>
</reference>
<dbReference type="RefSeq" id="WP_072757088.1">
    <property type="nucleotide sequence ID" value="NZ_FRDJ01000001.1"/>
</dbReference>
<organism evidence="3 4">
    <name type="scientific">Fervidobacterium gondwanense DSM 13020</name>
    <dbReference type="NCBI Taxonomy" id="1121883"/>
    <lineage>
        <taxon>Bacteria</taxon>
        <taxon>Thermotogati</taxon>
        <taxon>Thermotogota</taxon>
        <taxon>Thermotogae</taxon>
        <taxon>Thermotogales</taxon>
        <taxon>Fervidobacteriaceae</taxon>
        <taxon>Fervidobacterium</taxon>
    </lineage>
</organism>
<dbReference type="EMBL" id="FRDJ01000001">
    <property type="protein sequence ID" value="SHN48594.1"/>
    <property type="molecule type" value="Genomic_DNA"/>
</dbReference>
<keyword evidence="1" id="KW-1133">Transmembrane helix</keyword>
<evidence type="ECO:0000313" key="3">
    <source>
        <dbReference type="EMBL" id="SHN48594.1"/>
    </source>
</evidence>
<evidence type="ECO:0000313" key="4">
    <source>
        <dbReference type="Proteomes" id="UP000184207"/>
    </source>
</evidence>
<name>A0A1M7RQP2_FERGO</name>
<dbReference type="InterPro" id="IPR029058">
    <property type="entry name" value="AB_hydrolase_fold"/>
</dbReference>
<accession>A0A1M7RQP2</accession>
<gene>
    <name evidence="3" type="ORF">SAMN02745226_00017</name>
</gene>
<dbReference type="Proteomes" id="UP000184207">
    <property type="component" value="Unassembled WGS sequence"/>
</dbReference>
<dbReference type="Pfam" id="PF12695">
    <property type="entry name" value="Abhydrolase_5"/>
    <property type="match status" value="1"/>
</dbReference>
<feature type="transmembrane region" description="Helical" evidence="1">
    <location>
        <begin position="7"/>
        <end position="27"/>
    </location>
</feature>
<proteinExistence type="predicted"/>
<evidence type="ECO:0000259" key="2">
    <source>
        <dbReference type="Pfam" id="PF12695"/>
    </source>
</evidence>
<dbReference type="STRING" id="1121883.SAMN02745226_00017"/>
<dbReference type="OrthoDB" id="9780932at2"/>
<sequence length="240" mass="26766">MNKYGSLISWLILLLSIPLFVFITWAYSPMKALPEVSEYLKSSNMVDVLVDKHIYFIPKTDAPEVGVIIYPGGHVENRAYTPIGYRLAEKGIIAVVLEAPMNFAIFDTEAASDVIMKFPDIKWYVAGHSLGGVAASEFVYKYKDDVAGLILMASYPAKDVSKLDLKVLSIYASEDGLATPQKIKEKKPLHPSITKYVLIDGGNHSQFGYYGFQKGDKQAKITKEEQMSIIVKSIIDFIKE</sequence>
<dbReference type="GO" id="GO:0016787">
    <property type="term" value="F:hydrolase activity"/>
    <property type="evidence" value="ECO:0007669"/>
    <property type="project" value="UniProtKB-KW"/>
</dbReference>
<dbReference type="SUPFAM" id="SSF53474">
    <property type="entry name" value="alpha/beta-Hydrolases"/>
    <property type="match status" value="1"/>
</dbReference>
<evidence type="ECO:0000256" key="1">
    <source>
        <dbReference type="SAM" id="Phobius"/>
    </source>
</evidence>
<keyword evidence="1" id="KW-0812">Transmembrane</keyword>
<keyword evidence="4" id="KW-1185">Reference proteome</keyword>
<dbReference type="InterPro" id="IPR029059">
    <property type="entry name" value="AB_hydrolase_5"/>
</dbReference>
<dbReference type="AlphaFoldDB" id="A0A1M7RQP2"/>
<protein>
    <submittedName>
        <fullName evidence="3">Alpha/beta hydrolase family protein</fullName>
    </submittedName>
</protein>
<dbReference type="Gene3D" id="3.40.50.1820">
    <property type="entry name" value="alpha/beta hydrolase"/>
    <property type="match status" value="1"/>
</dbReference>
<feature type="domain" description="Alpha/beta hydrolase fold-5" evidence="2">
    <location>
        <begin position="66"/>
        <end position="227"/>
    </location>
</feature>